<feature type="transmembrane region" description="Helical" evidence="2">
    <location>
        <begin position="1016"/>
        <end position="1035"/>
    </location>
</feature>
<feature type="transmembrane region" description="Helical" evidence="2">
    <location>
        <begin position="1055"/>
        <end position="1076"/>
    </location>
</feature>
<keyword evidence="2" id="KW-1133">Transmembrane helix</keyword>
<dbReference type="InterPro" id="IPR001073">
    <property type="entry name" value="C1q_dom"/>
</dbReference>
<name>A0A2T7Q1E1_POMCA</name>
<feature type="compositionally biased region" description="Polar residues" evidence="1">
    <location>
        <begin position="1231"/>
        <end position="1248"/>
    </location>
</feature>
<dbReference type="PROSITE" id="PS50871">
    <property type="entry name" value="C1Q"/>
    <property type="match status" value="1"/>
</dbReference>
<organism evidence="4 5">
    <name type="scientific">Pomacea canaliculata</name>
    <name type="common">Golden apple snail</name>
    <dbReference type="NCBI Taxonomy" id="400727"/>
    <lineage>
        <taxon>Eukaryota</taxon>
        <taxon>Metazoa</taxon>
        <taxon>Spiralia</taxon>
        <taxon>Lophotrochozoa</taxon>
        <taxon>Mollusca</taxon>
        <taxon>Gastropoda</taxon>
        <taxon>Caenogastropoda</taxon>
        <taxon>Architaenioglossa</taxon>
        <taxon>Ampullarioidea</taxon>
        <taxon>Ampullariidae</taxon>
        <taxon>Pomacea</taxon>
    </lineage>
</organism>
<dbReference type="Proteomes" id="UP000245119">
    <property type="component" value="Linkage Group LG1"/>
</dbReference>
<evidence type="ECO:0000313" key="4">
    <source>
        <dbReference type="EMBL" id="PVD39488.1"/>
    </source>
</evidence>
<reference evidence="4 5" key="1">
    <citation type="submission" date="2018-04" db="EMBL/GenBank/DDBJ databases">
        <title>The genome of golden apple snail Pomacea canaliculata provides insight into stress tolerance and invasive adaptation.</title>
        <authorList>
            <person name="Liu C."/>
            <person name="Liu B."/>
            <person name="Ren Y."/>
            <person name="Zhang Y."/>
            <person name="Wang H."/>
            <person name="Li S."/>
            <person name="Jiang F."/>
            <person name="Yin L."/>
            <person name="Zhang G."/>
            <person name="Qian W."/>
            <person name="Fan W."/>
        </authorList>
    </citation>
    <scope>NUCLEOTIDE SEQUENCE [LARGE SCALE GENOMIC DNA]</scope>
    <source>
        <strain evidence="4">SZHN2017</strain>
        <tissue evidence="4">Muscle</tissue>
    </source>
</reference>
<evidence type="ECO:0000259" key="3">
    <source>
        <dbReference type="PROSITE" id="PS50871"/>
    </source>
</evidence>
<feature type="region of interest" description="Disordered" evidence="1">
    <location>
        <begin position="1156"/>
        <end position="1252"/>
    </location>
</feature>
<dbReference type="SUPFAM" id="SSF49842">
    <property type="entry name" value="TNF-like"/>
    <property type="match status" value="1"/>
</dbReference>
<comment type="caution">
    <text evidence="4">The sequence shown here is derived from an EMBL/GenBank/DDBJ whole genome shotgun (WGS) entry which is preliminary data.</text>
</comment>
<keyword evidence="5" id="KW-1185">Reference proteome</keyword>
<accession>A0A2T7Q1E1</accession>
<feature type="transmembrane region" description="Helical" evidence="2">
    <location>
        <begin position="972"/>
        <end position="996"/>
    </location>
</feature>
<dbReference type="AlphaFoldDB" id="A0A2T7Q1E1"/>
<gene>
    <name evidence="4" type="ORF">C0Q70_02122</name>
</gene>
<proteinExistence type="predicted"/>
<dbReference type="Pfam" id="PF00386">
    <property type="entry name" value="C1q"/>
    <property type="match status" value="1"/>
</dbReference>
<evidence type="ECO:0000256" key="2">
    <source>
        <dbReference type="SAM" id="Phobius"/>
    </source>
</evidence>
<sequence>MYLLYLHNRVTEVVNQPLTLSLNPSSTDKLSTTPTTSSTLKIMNWEASANDTVFARGADDHTTYNVTMVSAYFDLGSFAKGTKKNLRGKSHYEDWFTKFGALHNPLVFYTDSDTFAQIALRVRGGELAALTRVIKVSRDQLWSFQLREKVARIYAQSSYPKHLPNTVIPEYSCAMHAKFEVMNDTIRNRYFPSSHYAWIDIGCFRDLSVTINEVLSLVPPKDLDPSRIMYSEVFSPALTMLPSKIFRENIVWVGGASFVGRAEVVLEFTEQYRRATVRFLEEKGLSNSDQQVIYSMFTREGRNLVKPTVELQIIHRGWFGVGYHCLNRKRVHYFIENDPAMTWFWTFRVSEFSVDTLPNRKPLNQKTLKSFRLLPARAAQAQDSKQPSEPGTEAHNDRLGGALNLTSHHYSTAPPTTGRCVFLRAVCALRQTAGAPSLSPCALQAAATFQFPVYYAKKELQFSDIENDEKGTYNTVETPLAAPEQLKEKLVTKAWKGSLVMMRRLFVCVCCTVPVVLCALAWHRQWIHNTLYETSTQKVIINWEPSTENTLVTKRADDQAIYNLTMVSAYFDLGSFAKGSHSNVRGKSHYEDWFTKFGALHNPLVFYTDSDTFAQLALRVRGGELASLTRVIKVSRDQLWSFQLREKVARIYAQSSYPKHLPNTVIPEYSCAMHAKFEVMNDTICNRYFPSSHYAWIDIGCFRDLDIKGNQTYSLVPPQDLNPRLVMYSEVFSPALTMLPSKIFRENIVWVGGASFVGRAEAVLEFTEQYRRATVRFLEECELSNSDQQVIYSMFTNEGRNLVKPTVELQLAESLVELKFRNIYLTGSREPLPTLSTLQDALHALKMKTEALEEKLGDIESVVRTLQAFIKTMESNTGDMVPHETFDALEMIIQYYKENLKGKDVSFRATFKKEVTLIEEGIIKFDHVVTNEGDAYNASSGIFTAPVAADYIFGAQIITPFPSSPLHLELNVLAWFDAMRALECLALCAYIFCIAFEVYEDFISKNARIESRKVELLAASAGILGLVGIIVYSAFTPVTSGSSSNLLFPPVYLNWGFGLVTAASVLAILFSMAIAYGRTKALQDLASAAAAVNVSAAALDPDIIAVMCSGMAGRPTGEGLPPTMHFTTMLQPPPYSLCTQGPGSIEQPPAYSELEQAFKGQSSTPVDVKPPPYVPPQPALSLPPLQEGTVVPVTEAPGLAPRPSPPPYHSSENRPAETSCSMQMRPAGFASDSTRSASSEGQRSTTQRGPVYYIMKQGQLIPVFMDSESADPGNQAPH</sequence>
<keyword evidence="2" id="KW-0472">Membrane</keyword>
<feature type="compositionally biased region" description="Pro residues" evidence="1">
    <location>
        <begin position="1168"/>
        <end position="1178"/>
    </location>
</feature>
<dbReference type="InterPro" id="IPR011735">
    <property type="entry name" value="WlaTC/HtrL_glycosyltransf"/>
</dbReference>
<dbReference type="Pfam" id="PF09612">
    <property type="entry name" value="HtrL_YibB"/>
    <property type="match status" value="2"/>
</dbReference>
<protein>
    <recommendedName>
        <fullName evidence="3">C1q domain-containing protein</fullName>
    </recommendedName>
</protein>
<keyword evidence="2" id="KW-0812">Transmembrane</keyword>
<dbReference type="Gene3D" id="2.60.120.40">
    <property type="match status" value="1"/>
</dbReference>
<feature type="domain" description="C1q" evidence="3">
    <location>
        <begin position="900"/>
        <end position="957"/>
    </location>
</feature>
<evidence type="ECO:0000313" key="5">
    <source>
        <dbReference type="Proteomes" id="UP000245119"/>
    </source>
</evidence>
<dbReference type="InterPro" id="IPR008983">
    <property type="entry name" value="Tumour_necrosis_fac-like_dom"/>
</dbReference>
<evidence type="ECO:0000256" key="1">
    <source>
        <dbReference type="SAM" id="MobiDB-lite"/>
    </source>
</evidence>
<feature type="region of interest" description="Disordered" evidence="1">
    <location>
        <begin position="379"/>
        <end position="399"/>
    </location>
</feature>
<dbReference type="EMBL" id="PZQS01000001">
    <property type="protein sequence ID" value="PVD39488.1"/>
    <property type="molecule type" value="Genomic_DNA"/>
</dbReference>
<dbReference type="OrthoDB" id="6140671at2759"/>